<feature type="region of interest" description="Disordered" evidence="1">
    <location>
        <begin position="181"/>
        <end position="207"/>
    </location>
</feature>
<sequence length="207" mass="22760">MADQMEVETKSGEGPAAENGAGKRHREEGGEQENGENGDSFKKTKVQNSEEGQKVEILEGDANGDGEKKGDRSGPVTVGPKTFGSSVEMFDYFHKLLHTWSTNVNLNEYEHRVLLELLNKGHAEFARKIGAGVGGFQVRFHPKFKSRCYFIVREDGSTDDFSFRKCVDNILPLPENMAVKSDVNKGGRGRGGGGGRRGGRGRGKWRN</sequence>
<dbReference type="Pfam" id="PF11523">
    <property type="entry name" value="DUF3223"/>
    <property type="match status" value="1"/>
</dbReference>
<dbReference type="FunFam" id="3.10.450.40:FF:000016">
    <property type="entry name" value="Predicted protein"/>
    <property type="match status" value="1"/>
</dbReference>
<reference evidence="2 3" key="1">
    <citation type="submission" date="2018-06" db="EMBL/GenBank/DDBJ databases">
        <title>The Genome of Cuscuta australis (Dodder) Provides Insight into the Evolution of Plant Parasitism.</title>
        <authorList>
            <person name="Liu H."/>
        </authorList>
    </citation>
    <scope>NUCLEOTIDE SEQUENCE [LARGE SCALE GENOMIC DNA]</scope>
    <source>
        <strain evidence="3">cv. Yunnan</strain>
        <tissue evidence="2">Vines</tissue>
    </source>
</reference>
<dbReference type="Gene3D" id="3.10.450.40">
    <property type="match status" value="1"/>
</dbReference>
<protein>
    <submittedName>
        <fullName evidence="2">Uncharacterized protein</fullName>
    </submittedName>
</protein>
<dbReference type="AlphaFoldDB" id="A0A328DB94"/>
<dbReference type="PANTHER" id="PTHR33415:SF12">
    <property type="entry name" value="PROTEIN EMBRYO DEFECTIVE 514"/>
    <property type="match status" value="1"/>
</dbReference>
<organism evidence="2 3">
    <name type="scientific">Cuscuta australis</name>
    <dbReference type="NCBI Taxonomy" id="267555"/>
    <lineage>
        <taxon>Eukaryota</taxon>
        <taxon>Viridiplantae</taxon>
        <taxon>Streptophyta</taxon>
        <taxon>Embryophyta</taxon>
        <taxon>Tracheophyta</taxon>
        <taxon>Spermatophyta</taxon>
        <taxon>Magnoliopsida</taxon>
        <taxon>eudicotyledons</taxon>
        <taxon>Gunneridae</taxon>
        <taxon>Pentapetalae</taxon>
        <taxon>asterids</taxon>
        <taxon>lamiids</taxon>
        <taxon>Solanales</taxon>
        <taxon>Convolvulaceae</taxon>
        <taxon>Cuscuteae</taxon>
        <taxon>Cuscuta</taxon>
        <taxon>Cuscuta subgen. Grammica</taxon>
        <taxon>Cuscuta sect. Cleistogrammica</taxon>
    </lineage>
</organism>
<dbReference type="GO" id="GO:0005634">
    <property type="term" value="C:nucleus"/>
    <property type="evidence" value="ECO:0007669"/>
    <property type="project" value="TreeGrafter"/>
</dbReference>
<dbReference type="GO" id="GO:0017126">
    <property type="term" value="P:nucleologenesis"/>
    <property type="evidence" value="ECO:0007669"/>
    <property type="project" value="TreeGrafter"/>
</dbReference>
<name>A0A328DB94_9ASTE</name>
<evidence type="ECO:0000313" key="2">
    <source>
        <dbReference type="EMBL" id="RAL41163.1"/>
    </source>
</evidence>
<dbReference type="PANTHER" id="PTHR33415">
    <property type="entry name" value="PROTEIN EMBRYO DEFECTIVE 514"/>
    <property type="match status" value="1"/>
</dbReference>
<comment type="caution">
    <text evidence="2">The sequence shown here is derived from an EMBL/GenBank/DDBJ whole genome shotgun (WGS) entry which is preliminary data.</text>
</comment>
<gene>
    <name evidence="2" type="ORF">DM860_017712</name>
</gene>
<proteinExistence type="predicted"/>
<evidence type="ECO:0000256" key="1">
    <source>
        <dbReference type="SAM" id="MobiDB-lite"/>
    </source>
</evidence>
<dbReference type="GO" id="GO:0009658">
    <property type="term" value="P:chloroplast organization"/>
    <property type="evidence" value="ECO:0007669"/>
    <property type="project" value="TreeGrafter"/>
</dbReference>
<dbReference type="Proteomes" id="UP000249390">
    <property type="component" value="Unassembled WGS sequence"/>
</dbReference>
<feature type="compositionally biased region" description="Basic residues" evidence="1">
    <location>
        <begin position="197"/>
        <end position="207"/>
    </location>
</feature>
<dbReference type="GO" id="GO:1901259">
    <property type="term" value="P:chloroplast rRNA processing"/>
    <property type="evidence" value="ECO:0007669"/>
    <property type="project" value="TreeGrafter"/>
</dbReference>
<dbReference type="InterPro" id="IPR044673">
    <property type="entry name" value="DCL-like"/>
</dbReference>
<dbReference type="EMBL" id="NQVE01000190">
    <property type="protein sequence ID" value="RAL41163.1"/>
    <property type="molecule type" value="Genomic_DNA"/>
</dbReference>
<accession>A0A328DB94</accession>
<dbReference type="GO" id="GO:0009507">
    <property type="term" value="C:chloroplast"/>
    <property type="evidence" value="ECO:0007669"/>
    <property type="project" value="TreeGrafter"/>
</dbReference>
<feature type="region of interest" description="Disordered" evidence="1">
    <location>
        <begin position="1"/>
        <end position="80"/>
    </location>
</feature>
<keyword evidence="3" id="KW-1185">Reference proteome</keyword>
<evidence type="ECO:0000313" key="3">
    <source>
        <dbReference type="Proteomes" id="UP000249390"/>
    </source>
</evidence>